<proteinExistence type="predicted"/>
<dbReference type="VEuPathDB" id="TriTrypDB:BSAL_31785"/>
<feature type="region of interest" description="Disordered" evidence="1">
    <location>
        <begin position="13"/>
        <end position="36"/>
    </location>
</feature>
<keyword evidence="4" id="KW-1185">Reference proteome</keyword>
<feature type="transmembrane region" description="Helical" evidence="2">
    <location>
        <begin position="58"/>
        <end position="79"/>
    </location>
</feature>
<gene>
    <name evidence="3" type="ORF">BSAL_31785</name>
</gene>
<reference evidence="4" key="1">
    <citation type="submission" date="2015-09" db="EMBL/GenBank/DDBJ databases">
        <authorList>
            <consortium name="Pathogen Informatics"/>
        </authorList>
    </citation>
    <scope>NUCLEOTIDE SEQUENCE [LARGE SCALE GENOMIC DNA]</scope>
    <source>
        <strain evidence="4">Lake Konstanz</strain>
    </source>
</reference>
<keyword evidence="2" id="KW-0812">Transmembrane</keyword>
<evidence type="ECO:0000256" key="2">
    <source>
        <dbReference type="SAM" id="Phobius"/>
    </source>
</evidence>
<protein>
    <submittedName>
        <fullName evidence="3">Membrane-associated protein, putative</fullName>
    </submittedName>
</protein>
<name>A0A0S4JMJ3_BODSA</name>
<keyword evidence="2" id="KW-0472">Membrane</keyword>
<evidence type="ECO:0000256" key="1">
    <source>
        <dbReference type="SAM" id="MobiDB-lite"/>
    </source>
</evidence>
<keyword evidence="2" id="KW-1133">Transmembrane helix</keyword>
<sequence length="137" mass="16315">MPLTYTRVTTARYRTHTETKRPQQRKEIQTTKQSRENDDHHRRFLSCHLSADFDFTPLFFFVILCTVAVFLFFSVAKCFHRRAVSRFREQIDQVFFFFPLYKTTSKWVTPLPQSTQAPPFCFPMRCSTSPARICTDK</sequence>
<organism evidence="3 4">
    <name type="scientific">Bodo saltans</name>
    <name type="common">Flagellated protozoan</name>
    <dbReference type="NCBI Taxonomy" id="75058"/>
    <lineage>
        <taxon>Eukaryota</taxon>
        <taxon>Discoba</taxon>
        <taxon>Euglenozoa</taxon>
        <taxon>Kinetoplastea</taxon>
        <taxon>Metakinetoplastina</taxon>
        <taxon>Eubodonida</taxon>
        <taxon>Bodonidae</taxon>
        <taxon>Bodo</taxon>
    </lineage>
</organism>
<dbReference type="EMBL" id="CYKH01001916">
    <property type="protein sequence ID" value="CUG91382.1"/>
    <property type="molecule type" value="Genomic_DNA"/>
</dbReference>
<accession>A0A0S4JMJ3</accession>
<evidence type="ECO:0000313" key="4">
    <source>
        <dbReference type="Proteomes" id="UP000051952"/>
    </source>
</evidence>
<dbReference type="AlphaFoldDB" id="A0A0S4JMJ3"/>
<feature type="compositionally biased region" description="Basic and acidic residues" evidence="1">
    <location>
        <begin position="15"/>
        <end position="36"/>
    </location>
</feature>
<evidence type="ECO:0000313" key="3">
    <source>
        <dbReference type="EMBL" id="CUG91382.1"/>
    </source>
</evidence>
<dbReference type="Proteomes" id="UP000051952">
    <property type="component" value="Unassembled WGS sequence"/>
</dbReference>